<accession>A0A371GU46</accession>
<comment type="caution">
    <text evidence="2">The sequence shown here is derived from an EMBL/GenBank/DDBJ whole genome shotgun (WGS) entry which is preliminary data.</text>
</comment>
<keyword evidence="1" id="KW-1133">Transmembrane helix</keyword>
<proteinExistence type="predicted"/>
<evidence type="ECO:0000313" key="2">
    <source>
        <dbReference type="EMBL" id="RDX94064.1"/>
    </source>
</evidence>
<dbReference type="EMBL" id="QJKJ01004464">
    <property type="protein sequence ID" value="RDX94064.1"/>
    <property type="molecule type" value="Genomic_DNA"/>
</dbReference>
<evidence type="ECO:0000313" key="3">
    <source>
        <dbReference type="Proteomes" id="UP000257109"/>
    </source>
</evidence>
<dbReference type="STRING" id="157652.A0A371GU46"/>
<keyword evidence="1" id="KW-0812">Transmembrane</keyword>
<organism evidence="2 3">
    <name type="scientific">Mucuna pruriens</name>
    <name type="common">Velvet bean</name>
    <name type="synonym">Dolichos pruriens</name>
    <dbReference type="NCBI Taxonomy" id="157652"/>
    <lineage>
        <taxon>Eukaryota</taxon>
        <taxon>Viridiplantae</taxon>
        <taxon>Streptophyta</taxon>
        <taxon>Embryophyta</taxon>
        <taxon>Tracheophyta</taxon>
        <taxon>Spermatophyta</taxon>
        <taxon>Magnoliopsida</taxon>
        <taxon>eudicotyledons</taxon>
        <taxon>Gunneridae</taxon>
        <taxon>Pentapetalae</taxon>
        <taxon>rosids</taxon>
        <taxon>fabids</taxon>
        <taxon>Fabales</taxon>
        <taxon>Fabaceae</taxon>
        <taxon>Papilionoideae</taxon>
        <taxon>50 kb inversion clade</taxon>
        <taxon>NPAAA clade</taxon>
        <taxon>indigoferoid/millettioid clade</taxon>
        <taxon>Phaseoleae</taxon>
        <taxon>Mucuna</taxon>
    </lineage>
</organism>
<evidence type="ECO:0000256" key="1">
    <source>
        <dbReference type="SAM" id="Phobius"/>
    </source>
</evidence>
<protein>
    <recommendedName>
        <fullName evidence="4">Retrovirus-related Pol polyprotein from transposon TNT 1-94</fullName>
    </recommendedName>
</protein>
<dbReference type="AlphaFoldDB" id="A0A371GU46"/>
<feature type="transmembrane region" description="Helical" evidence="1">
    <location>
        <begin position="21"/>
        <end position="42"/>
    </location>
</feature>
<dbReference type="CDD" id="cd09272">
    <property type="entry name" value="RNase_HI_RT_Ty1"/>
    <property type="match status" value="1"/>
</dbReference>
<feature type="transmembrane region" description="Helical" evidence="1">
    <location>
        <begin position="54"/>
        <end position="72"/>
    </location>
</feature>
<dbReference type="Proteomes" id="UP000257109">
    <property type="component" value="Unassembled WGS sequence"/>
</dbReference>
<feature type="non-terminal residue" evidence="2">
    <location>
        <position position="1"/>
    </location>
</feature>
<reference evidence="2" key="1">
    <citation type="submission" date="2018-05" db="EMBL/GenBank/DDBJ databases">
        <title>Draft genome of Mucuna pruriens seed.</title>
        <authorList>
            <person name="Nnadi N.E."/>
            <person name="Vos R."/>
            <person name="Hasami M.H."/>
            <person name="Devisetty U.K."/>
            <person name="Aguiy J.C."/>
        </authorList>
    </citation>
    <scope>NUCLEOTIDE SEQUENCE [LARGE SCALE GENOMIC DNA]</scope>
    <source>
        <strain evidence="2">JCA_2017</strain>
    </source>
</reference>
<gene>
    <name evidence="2" type="ORF">CR513_23598</name>
</gene>
<sequence length="147" mass="17001">MADLGRNNWDVVKRILKYIKGILSFALCFEGSEFFVKGYVNLAFVGDLDKRKSTIGYVFTLARGVIVIALSMTKVEYMAATQACKEAIWIQRLMEELGHKQQKIFVYCDSYSAFHITRNLAFHYRTKHIGVQYHFVRELIEEGSVDM</sequence>
<dbReference type="PANTHER" id="PTHR11439">
    <property type="entry name" value="GAG-POL-RELATED RETROTRANSPOSON"/>
    <property type="match status" value="1"/>
</dbReference>
<evidence type="ECO:0008006" key="4">
    <source>
        <dbReference type="Google" id="ProtNLM"/>
    </source>
</evidence>
<keyword evidence="1" id="KW-0472">Membrane</keyword>
<keyword evidence="3" id="KW-1185">Reference proteome</keyword>
<name>A0A371GU46_MUCPR</name>
<dbReference type="OrthoDB" id="1422441at2759"/>